<dbReference type="STRING" id="762967.HMPREF9440_00460"/>
<dbReference type="SMART" id="SM00347">
    <property type="entry name" value="HTH_MARR"/>
    <property type="match status" value="1"/>
</dbReference>
<evidence type="ECO:0000313" key="3">
    <source>
        <dbReference type="Proteomes" id="UP000004956"/>
    </source>
</evidence>
<dbReference type="PROSITE" id="PS50995">
    <property type="entry name" value="HTH_MARR_2"/>
    <property type="match status" value="1"/>
</dbReference>
<dbReference type="Pfam" id="PF01047">
    <property type="entry name" value="MarR"/>
    <property type="match status" value="1"/>
</dbReference>
<dbReference type="PANTHER" id="PTHR33164">
    <property type="entry name" value="TRANSCRIPTIONAL REGULATOR, MARR FAMILY"/>
    <property type="match status" value="1"/>
</dbReference>
<comment type="caution">
    <text evidence="2">The sequence shown here is derived from an EMBL/GenBank/DDBJ whole genome shotgun (WGS) entry which is preliminary data.</text>
</comment>
<keyword evidence="3" id="KW-1185">Reference proteome</keyword>
<proteinExistence type="predicted"/>
<dbReference type="OrthoDB" id="32523at2"/>
<dbReference type="InterPro" id="IPR039422">
    <property type="entry name" value="MarR/SlyA-like"/>
</dbReference>
<feature type="domain" description="HTH marR-type" evidence="1">
    <location>
        <begin position="34"/>
        <end position="168"/>
    </location>
</feature>
<dbReference type="InterPro" id="IPR036388">
    <property type="entry name" value="WH-like_DNA-bd_sf"/>
</dbReference>
<reference evidence="2 3" key="1">
    <citation type="submission" date="2011-11" db="EMBL/GenBank/DDBJ databases">
        <authorList>
            <person name="Weinstock G."/>
            <person name="Sodergren E."/>
            <person name="Clifton S."/>
            <person name="Fulton L."/>
            <person name="Fulton B."/>
            <person name="Courtney L."/>
            <person name="Fronick C."/>
            <person name="Harrison M."/>
            <person name="Strong C."/>
            <person name="Farmer C."/>
            <person name="Delahaunty K."/>
            <person name="Markovic C."/>
            <person name="Hall O."/>
            <person name="Minx P."/>
            <person name="Tomlinson C."/>
            <person name="Mitreva M."/>
            <person name="Hou S."/>
            <person name="Chen J."/>
            <person name="Wollam A."/>
            <person name="Pepin K.H."/>
            <person name="Johnson M."/>
            <person name="Bhonagiri V."/>
            <person name="Zhang X."/>
            <person name="Suruliraj S."/>
            <person name="Warren W."/>
            <person name="Chinwalla A."/>
            <person name="Mardis E.R."/>
            <person name="Wilson R.K."/>
        </authorList>
    </citation>
    <scope>NUCLEOTIDE SEQUENCE [LARGE SCALE GENOMIC DNA]</scope>
    <source>
        <strain evidence="2 3">YIT 11816</strain>
    </source>
</reference>
<sequence>MEPLTETTTTTPPDFFDVLEEEWRTTFPERDIKCEPLMTRMTWLIQRMDRLVDKAFEPFGLGRGDVEVICAIARSPGHRLQPKDLLNKMVVSSGGLTARIDKLEKRGALRRLPDPNDRRGSILEATPEGIELAVDVHAAHVAVEEAFIAALTDGEREAFNRLLRRLVSSVAAVDAPNGGKNGN</sequence>
<dbReference type="EMBL" id="AFBQ01000053">
    <property type="protein sequence ID" value="EHY32153.1"/>
    <property type="molecule type" value="Genomic_DNA"/>
</dbReference>
<dbReference type="RefSeq" id="WP_008540971.1">
    <property type="nucleotide sequence ID" value="NZ_JH604880.1"/>
</dbReference>
<evidence type="ECO:0000259" key="1">
    <source>
        <dbReference type="PROSITE" id="PS50995"/>
    </source>
</evidence>
<organism evidence="2 3">
    <name type="scientific">Sutterella parvirubra YIT 11816</name>
    <dbReference type="NCBI Taxonomy" id="762967"/>
    <lineage>
        <taxon>Bacteria</taxon>
        <taxon>Pseudomonadati</taxon>
        <taxon>Pseudomonadota</taxon>
        <taxon>Betaproteobacteria</taxon>
        <taxon>Burkholderiales</taxon>
        <taxon>Sutterellaceae</taxon>
        <taxon>Sutterella</taxon>
    </lineage>
</organism>
<dbReference type="InterPro" id="IPR000835">
    <property type="entry name" value="HTH_MarR-typ"/>
</dbReference>
<dbReference type="PANTHER" id="PTHR33164:SF104">
    <property type="entry name" value="TRANSCRIPTIONAL REGULATORY PROTEIN"/>
    <property type="match status" value="1"/>
</dbReference>
<dbReference type="Gene3D" id="1.10.10.10">
    <property type="entry name" value="Winged helix-like DNA-binding domain superfamily/Winged helix DNA-binding domain"/>
    <property type="match status" value="1"/>
</dbReference>
<dbReference type="SUPFAM" id="SSF46785">
    <property type="entry name" value="Winged helix' DNA-binding domain"/>
    <property type="match status" value="1"/>
</dbReference>
<name>H3KCK7_9BURK</name>
<dbReference type="AlphaFoldDB" id="H3KCK7"/>
<dbReference type="InterPro" id="IPR036390">
    <property type="entry name" value="WH_DNA-bd_sf"/>
</dbReference>
<gene>
    <name evidence="2" type="ORF">HMPREF9440_00460</name>
</gene>
<protein>
    <submittedName>
        <fullName evidence="2">Transcriptional regulator, MarR family</fullName>
    </submittedName>
</protein>
<dbReference type="PATRIC" id="fig|762967.3.peg.384"/>
<dbReference type="GO" id="GO:0006950">
    <property type="term" value="P:response to stress"/>
    <property type="evidence" value="ECO:0007669"/>
    <property type="project" value="TreeGrafter"/>
</dbReference>
<dbReference type="PRINTS" id="PR00598">
    <property type="entry name" value="HTHMARR"/>
</dbReference>
<accession>H3KCK7</accession>
<dbReference type="HOGENOM" id="CLU_083287_27_5_4"/>
<dbReference type="Proteomes" id="UP000004956">
    <property type="component" value="Unassembled WGS sequence"/>
</dbReference>
<evidence type="ECO:0000313" key="2">
    <source>
        <dbReference type="EMBL" id="EHY32153.1"/>
    </source>
</evidence>
<dbReference type="GO" id="GO:0003700">
    <property type="term" value="F:DNA-binding transcription factor activity"/>
    <property type="evidence" value="ECO:0007669"/>
    <property type="project" value="InterPro"/>
</dbReference>